<protein>
    <submittedName>
        <fullName evidence="2">Ribonuclease II</fullName>
    </submittedName>
</protein>
<dbReference type="PANTHER" id="PTHR23355">
    <property type="entry name" value="RIBONUCLEASE"/>
    <property type="match status" value="1"/>
</dbReference>
<gene>
    <name evidence="2" type="ORF">C6V83_13220</name>
</gene>
<sequence length="483" mass="51007">MTQPWLRAPDLDFARVRDELGLTADFPAEAMTEAERAADRYVGRRADRRDLELVTIDPPSSMDLDQALRVRPDGDGYLVHYAIADVAALVTPGGALDTETRRRGATVYFPDGNVPLHPRVLSESAGSLLPQQDRAAVLWTVRVDSAGDVRETTVERATVRSRARFDYAQVAADAAAGSLHPAITGLPAFGAAREEWALDRGAVMLELPDQEVVRNDDPRKARAWTLRLAPSTPADRWNAQVSLLVGMCAGTIMREHGTGFFRTLPAASEDAVDDLRETAARLGVPWREGLSPGRFLAGLDPAAPSTLALMSTGASLMRGAGYRAILPSEDFGPSDADLVHAGVGGLYAHVTAPLRRLADRYATEVCLAVTAGRPVEDWVVEALPGLGKIMSGANSVASSAARRSVDLAEATVLSDQLGARFTATVMRAANERKAAEIFIAEPAIIAPCDAAPSPGQACTAEVTVADPQAGSVGFTAVAAGAAG</sequence>
<feature type="domain" description="RNB" evidence="1">
    <location>
        <begin position="45"/>
        <end position="372"/>
    </location>
</feature>
<dbReference type="RefSeq" id="WP_105942784.1">
    <property type="nucleotide sequence ID" value="NZ_CP027433.1"/>
</dbReference>
<dbReference type="Pfam" id="PF18614">
    <property type="entry name" value="RNase_II_C_S1"/>
    <property type="match status" value="1"/>
</dbReference>
<evidence type="ECO:0000313" key="3">
    <source>
        <dbReference type="Proteomes" id="UP000239814"/>
    </source>
</evidence>
<dbReference type="Pfam" id="PF00773">
    <property type="entry name" value="RNB"/>
    <property type="match status" value="1"/>
</dbReference>
<dbReference type="SMART" id="SM00955">
    <property type="entry name" value="RNB"/>
    <property type="match status" value="1"/>
</dbReference>
<dbReference type="InterPro" id="IPR040596">
    <property type="entry name" value="RNase_II_C_S1"/>
</dbReference>
<proteinExistence type="predicted"/>
<dbReference type="EMBL" id="CP027433">
    <property type="protein sequence ID" value="AVM01073.1"/>
    <property type="molecule type" value="Genomic_DNA"/>
</dbReference>
<dbReference type="SUPFAM" id="SSF50249">
    <property type="entry name" value="Nucleic acid-binding proteins"/>
    <property type="match status" value="1"/>
</dbReference>
<dbReference type="InterPro" id="IPR012340">
    <property type="entry name" value="NA-bd_OB-fold"/>
</dbReference>
<dbReference type="Proteomes" id="UP000239814">
    <property type="component" value="Chromosome"/>
</dbReference>
<reference evidence="2 3" key="1">
    <citation type="submission" date="2018-03" db="EMBL/GenBank/DDBJ databases">
        <title>Characteristics and genome of n-alkane degrading marine bacteria Gordonia iterans isolated from crude oil contaminated in Tae-an, South Korea.</title>
        <authorList>
            <person name="Lee S.-S."/>
            <person name="Kim H."/>
        </authorList>
    </citation>
    <scope>NUCLEOTIDE SEQUENCE [LARGE SCALE GENOMIC DNA]</scope>
    <source>
        <strain evidence="2 3">Co17</strain>
    </source>
</reference>
<dbReference type="InterPro" id="IPR050180">
    <property type="entry name" value="RNR_Ribonuclease"/>
</dbReference>
<dbReference type="InterPro" id="IPR001900">
    <property type="entry name" value="RNase_II/R"/>
</dbReference>
<dbReference type="GO" id="GO:0003723">
    <property type="term" value="F:RNA binding"/>
    <property type="evidence" value="ECO:0007669"/>
    <property type="project" value="InterPro"/>
</dbReference>
<organism evidence="2 3">
    <name type="scientific">Gordonia iterans</name>
    <dbReference type="NCBI Taxonomy" id="1004901"/>
    <lineage>
        <taxon>Bacteria</taxon>
        <taxon>Bacillati</taxon>
        <taxon>Actinomycetota</taxon>
        <taxon>Actinomycetes</taxon>
        <taxon>Mycobacteriales</taxon>
        <taxon>Gordoniaceae</taxon>
        <taxon>Gordonia</taxon>
    </lineage>
</organism>
<dbReference type="AlphaFoldDB" id="A0A2S0KHC7"/>
<dbReference type="GO" id="GO:0005829">
    <property type="term" value="C:cytosol"/>
    <property type="evidence" value="ECO:0007669"/>
    <property type="project" value="TreeGrafter"/>
</dbReference>
<dbReference type="GO" id="GO:0006402">
    <property type="term" value="P:mRNA catabolic process"/>
    <property type="evidence" value="ECO:0007669"/>
    <property type="project" value="TreeGrafter"/>
</dbReference>
<name>A0A2S0KHC7_9ACTN</name>
<evidence type="ECO:0000313" key="2">
    <source>
        <dbReference type="EMBL" id="AVM01073.1"/>
    </source>
</evidence>
<dbReference type="OrthoDB" id="5800376at2"/>
<accession>A0A2S0KHC7</accession>
<dbReference type="GO" id="GO:0004540">
    <property type="term" value="F:RNA nuclease activity"/>
    <property type="evidence" value="ECO:0007669"/>
    <property type="project" value="InterPro"/>
</dbReference>
<dbReference type="PANTHER" id="PTHR23355:SF37">
    <property type="entry name" value="EXORIBONUCLEASE 2"/>
    <property type="match status" value="1"/>
</dbReference>
<keyword evidence="3" id="KW-1185">Reference proteome</keyword>
<dbReference type="KEGG" id="git:C6V83_13220"/>
<evidence type="ECO:0000259" key="1">
    <source>
        <dbReference type="SMART" id="SM00955"/>
    </source>
</evidence>